<dbReference type="EMBL" id="CAJVPY010029986">
    <property type="protein sequence ID" value="CAG8794872.1"/>
    <property type="molecule type" value="Genomic_DNA"/>
</dbReference>
<comment type="caution">
    <text evidence="1">The sequence shown here is derived from an EMBL/GenBank/DDBJ whole genome shotgun (WGS) entry which is preliminary data.</text>
</comment>
<feature type="non-terminal residue" evidence="1">
    <location>
        <position position="1"/>
    </location>
</feature>
<keyword evidence="2" id="KW-1185">Reference proteome</keyword>
<organism evidence="1 2">
    <name type="scientific">Dentiscutata erythropus</name>
    <dbReference type="NCBI Taxonomy" id="1348616"/>
    <lineage>
        <taxon>Eukaryota</taxon>
        <taxon>Fungi</taxon>
        <taxon>Fungi incertae sedis</taxon>
        <taxon>Mucoromycota</taxon>
        <taxon>Glomeromycotina</taxon>
        <taxon>Glomeromycetes</taxon>
        <taxon>Diversisporales</taxon>
        <taxon>Gigasporaceae</taxon>
        <taxon>Dentiscutata</taxon>
    </lineage>
</organism>
<accession>A0A9N9P6N4</accession>
<proteinExistence type="predicted"/>
<protein>
    <submittedName>
        <fullName evidence="1">26901_t:CDS:1</fullName>
    </submittedName>
</protein>
<dbReference type="Proteomes" id="UP000789405">
    <property type="component" value="Unassembled WGS sequence"/>
</dbReference>
<evidence type="ECO:0000313" key="1">
    <source>
        <dbReference type="EMBL" id="CAG8794872.1"/>
    </source>
</evidence>
<dbReference type="OrthoDB" id="2430838at2759"/>
<reference evidence="1" key="1">
    <citation type="submission" date="2021-06" db="EMBL/GenBank/DDBJ databases">
        <authorList>
            <person name="Kallberg Y."/>
            <person name="Tangrot J."/>
            <person name="Rosling A."/>
        </authorList>
    </citation>
    <scope>NUCLEOTIDE SEQUENCE</scope>
    <source>
        <strain evidence="1">MA453B</strain>
    </source>
</reference>
<name>A0A9N9P6N4_9GLOM</name>
<dbReference type="AlphaFoldDB" id="A0A9N9P6N4"/>
<gene>
    <name evidence="1" type="ORF">DERYTH_LOCUS22157</name>
</gene>
<evidence type="ECO:0000313" key="2">
    <source>
        <dbReference type="Proteomes" id="UP000789405"/>
    </source>
</evidence>
<sequence length="50" mass="6040">LRSEIQERSYEEIMDAYRNKLTNLNISLCRECLLLIKLEERDYCNSCQPE</sequence>